<gene>
    <name evidence="1" type="ORF">SAMN06297397_2296</name>
</gene>
<evidence type="ECO:0000313" key="1">
    <source>
        <dbReference type="EMBL" id="SMC73977.1"/>
    </source>
</evidence>
<keyword evidence="2" id="KW-1185">Reference proteome</keyword>
<evidence type="ECO:0000313" key="2">
    <source>
        <dbReference type="Proteomes" id="UP000192328"/>
    </source>
</evidence>
<organism evidence="1 2">
    <name type="scientific">Aristaeella lactis</name>
    <dbReference type="NCBI Taxonomy" id="3046383"/>
    <lineage>
        <taxon>Bacteria</taxon>
        <taxon>Bacillati</taxon>
        <taxon>Bacillota</taxon>
        <taxon>Clostridia</taxon>
        <taxon>Eubacteriales</taxon>
        <taxon>Aristaeellaceae</taxon>
        <taxon>Aristaeella</taxon>
    </lineage>
</organism>
<protein>
    <submittedName>
        <fullName evidence="1">AraC-like ligand binding domain-containing protein</fullName>
    </submittedName>
</protein>
<dbReference type="Proteomes" id="UP000192328">
    <property type="component" value="Unassembled WGS sequence"/>
</dbReference>
<accession>A0AC61PN42</accession>
<name>A0AC61PN42_9FIRM</name>
<proteinExistence type="predicted"/>
<sequence length="305" mass="35534">MRFGVINIDGAYVSAFNVLQEMSRDDIEVYHYNDSATYHVPPHQHDFYELYCLLNGPFTFHVENNRYALKPGSLLLVQPGEVHWPELEQPPRDIERIVLWLNPQFISSLSIFLPQTLGTFGENLQKEQLIIPEEKTYQVILGLLYSLLYEKNRADADSPYLCHLILSQLLVYLGRAMNEREMPPERLGARYREIMLVHEYINAHFKEELTVNDLAEHFYMDKNTLTRQFKRIIGMTPGDYIRRKRLETAHALIRQGYSVLNAGYSSGFSDYSAFYRAFCHLYGQAPSTFSSQTRKNRTAAYRNGK</sequence>
<dbReference type="EMBL" id="FWXZ01000004">
    <property type="protein sequence ID" value="SMC73977.1"/>
    <property type="molecule type" value="Genomic_DNA"/>
</dbReference>
<reference evidence="1" key="1">
    <citation type="submission" date="2017-04" db="EMBL/GenBank/DDBJ databases">
        <authorList>
            <person name="Varghese N."/>
            <person name="Submissions S."/>
        </authorList>
    </citation>
    <scope>NUCLEOTIDE SEQUENCE</scope>
    <source>
        <strain evidence="1">WTE2008</strain>
    </source>
</reference>
<comment type="caution">
    <text evidence="1">The sequence shown here is derived from an EMBL/GenBank/DDBJ whole genome shotgun (WGS) entry which is preliminary data.</text>
</comment>